<dbReference type="EC" id="3.4.11.4" evidence="3"/>
<keyword evidence="2" id="KW-0862">Zinc</keyword>
<dbReference type="InterPro" id="IPR002933">
    <property type="entry name" value="Peptidase_M20"/>
</dbReference>
<dbReference type="Gene3D" id="3.30.70.360">
    <property type="match status" value="1"/>
</dbReference>
<dbReference type="PANTHER" id="PTHR42994">
    <property type="entry name" value="PEPTIDASE T"/>
    <property type="match status" value="1"/>
</dbReference>
<accession>A0A645HVD1</accession>
<sequence>MINASLLAMELHDLLPRFENPACTEEYEGFFHLERLDSHVDNAYLYYLLRDHDAEKFAQKKALIEKACAYMNEKYGAGTVSLELADSYYNMKTKVPEFIVEAAKRAMETVGITPFCAPIRGGTDGSRLSYMGLPCPNLCTGGHNFHGRYEFISTQAMEKVVQILEALIPSFVK</sequence>
<dbReference type="AlphaFoldDB" id="A0A645HVD1"/>
<proteinExistence type="predicted"/>
<dbReference type="PANTHER" id="PTHR42994:SF1">
    <property type="entry name" value="PEPTIDASE T"/>
    <property type="match status" value="1"/>
</dbReference>
<comment type="cofactor">
    <cofactor evidence="1">
        <name>Zn(2+)</name>
        <dbReference type="ChEBI" id="CHEBI:29105"/>
    </cofactor>
</comment>
<gene>
    <name evidence="3" type="primary">pepT_50</name>
    <name evidence="3" type="ORF">SDC9_189989</name>
</gene>
<comment type="caution">
    <text evidence="3">The sequence shown here is derived from an EMBL/GenBank/DDBJ whole genome shotgun (WGS) entry which is preliminary data.</text>
</comment>
<dbReference type="GO" id="GO:0045148">
    <property type="term" value="F:tripeptide aminopeptidase activity"/>
    <property type="evidence" value="ECO:0007669"/>
    <property type="project" value="UniProtKB-EC"/>
</dbReference>
<dbReference type="EMBL" id="VSSQ01100154">
    <property type="protein sequence ID" value="MPN42432.1"/>
    <property type="molecule type" value="Genomic_DNA"/>
</dbReference>
<dbReference type="SUPFAM" id="SSF55031">
    <property type="entry name" value="Bacterial exopeptidase dimerisation domain"/>
    <property type="match status" value="1"/>
</dbReference>
<reference evidence="3" key="1">
    <citation type="submission" date="2019-08" db="EMBL/GenBank/DDBJ databases">
        <authorList>
            <person name="Kucharzyk K."/>
            <person name="Murdoch R.W."/>
            <person name="Higgins S."/>
            <person name="Loffler F."/>
        </authorList>
    </citation>
    <scope>NUCLEOTIDE SEQUENCE</scope>
</reference>
<dbReference type="Pfam" id="PF01546">
    <property type="entry name" value="Peptidase_M20"/>
    <property type="match status" value="1"/>
</dbReference>
<dbReference type="InterPro" id="IPR036264">
    <property type="entry name" value="Bact_exopeptidase_dim_dom"/>
</dbReference>
<evidence type="ECO:0000256" key="1">
    <source>
        <dbReference type="ARBA" id="ARBA00001947"/>
    </source>
</evidence>
<organism evidence="3">
    <name type="scientific">bioreactor metagenome</name>
    <dbReference type="NCBI Taxonomy" id="1076179"/>
    <lineage>
        <taxon>unclassified sequences</taxon>
        <taxon>metagenomes</taxon>
        <taxon>ecological metagenomes</taxon>
    </lineage>
</organism>
<dbReference type="SUPFAM" id="SSF53187">
    <property type="entry name" value="Zn-dependent exopeptidases"/>
    <property type="match status" value="1"/>
</dbReference>
<name>A0A645HVD1_9ZZZZ</name>
<keyword evidence="3" id="KW-0645">Protease</keyword>
<keyword evidence="3" id="KW-0378">Hydrolase</keyword>
<evidence type="ECO:0000256" key="2">
    <source>
        <dbReference type="ARBA" id="ARBA00022833"/>
    </source>
</evidence>
<dbReference type="Gene3D" id="3.40.630.10">
    <property type="entry name" value="Zn peptidases"/>
    <property type="match status" value="1"/>
</dbReference>
<evidence type="ECO:0000313" key="3">
    <source>
        <dbReference type="EMBL" id="MPN42432.1"/>
    </source>
</evidence>
<keyword evidence="3" id="KW-0031">Aminopeptidase</keyword>
<protein>
    <submittedName>
        <fullName evidence="3">Peptidase T</fullName>
        <ecNumber evidence="3">3.4.11.4</ecNumber>
    </submittedName>
</protein>